<evidence type="ECO:0000259" key="13">
    <source>
        <dbReference type="SMART" id="SM00363"/>
    </source>
</evidence>
<dbReference type="InterPro" id="IPR054608">
    <property type="entry name" value="SYY-like_C"/>
</dbReference>
<dbReference type="InterPro" id="IPR002942">
    <property type="entry name" value="S4_RNA-bd"/>
</dbReference>
<keyword evidence="4 11" id="KW-0547">Nucleotide-binding</keyword>
<dbReference type="SUPFAM" id="SSF55174">
    <property type="entry name" value="Alpha-L RNA-binding motif"/>
    <property type="match status" value="1"/>
</dbReference>
<comment type="subunit">
    <text evidence="11">Homodimer.</text>
</comment>
<dbReference type="RefSeq" id="WP_146816281.1">
    <property type="nucleotide sequence ID" value="NZ_BJYA01000011.1"/>
</dbReference>
<comment type="catalytic activity">
    <reaction evidence="9 11">
        <text>tRNA(Tyr) + L-tyrosine + ATP = L-tyrosyl-tRNA(Tyr) + AMP + diphosphate + H(+)</text>
        <dbReference type="Rhea" id="RHEA:10220"/>
        <dbReference type="Rhea" id="RHEA-COMP:9706"/>
        <dbReference type="Rhea" id="RHEA-COMP:9707"/>
        <dbReference type="ChEBI" id="CHEBI:15378"/>
        <dbReference type="ChEBI" id="CHEBI:30616"/>
        <dbReference type="ChEBI" id="CHEBI:33019"/>
        <dbReference type="ChEBI" id="CHEBI:58315"/>
        <dbReference type="ChEBI" id="CHEBI:78442"/>
        <dbReference type="ChEBI" id="CHEBI:78536"/>
        <dbReference type="ChEBI" id="CHEBI:456215"/>
        <dbReference type="EC" id="6.1.1.1"/>
    </reaction>
</comment>
<feature type="binding site" evidence="11">
    <location>
        <position position="173"/>
    </location>
    <ligand>
        <name>L-tyrosine</name>
        <dbReference type="ChEBI" id="CHEBI:58315"/>
    </ligand>
</feature>
<dbReference type="InterPro" id="IPR024088">
    <property type="entry name" value="Tyr-tRNA-ligase_bac-type"/>
</dbReference>
<comment type="caution">
    <text evidence="14">The sequence shown here is derived from an EMBL/GenBank/DDBJ whole genome shotgun (WGS) entry which is preliminary data.</text>
</comment>
<dbReference type="CDD" id="cd00165">
    <property type="entry name" value="S4"/>
    <property type="match status" value="1"/>
</dbReference>
<dbReference type="Gene3D" id="3.10.290.10">
    <property type="entry name" value="RNA-binding S4 domain"/>
    <property type="match status" value="1"/>
</dbReference>
<feature type="domain" description="RNA-binding S4" evidence="13">
    <location>
        <begin position="355"/>
        <end position="417"/>
    </location>
</feature>
<name>A0A511W4B0_9BACI</name>
<dbReference type="PANTHER" id="PTHR11766">
    <property type="entry name" value="TYROSYL-TRNA SYNTHETASE"/>
    <property type="match status" value="1"/>
</dbReference>
<evidence type="ECO:0000256" key="8">
    <source>
        <dbReference type="ARBA" id="ARBA00023146"/>
    </source>
</evidence>
<keyword evidence="3 11" id="KW-0436">Ligase</keyword>
<keyword evidence="2 11" id="KW-0963">Cytoplasm</keyword>
<evidence type="ECO:0000256" key="1">
    <source>
        <dbReference type="ARBA" id="ARBA00004496"/>
    </source>
</evidence>
<keyword evidence="7 11" id="KW-0648">Protein biosynthesis</keyword>
<dbReference type="Proteomes" id="UP000321440">
    <property type="component" value="Unassembled WGS sequence"/>
</dbReference>
<dbReference type="SUPFAM" id="SSF52374">
    <property type="entry name" value="Nucleotidylyl transferase"/>
    <property type="match status" value="1"/>
</dbReference>
<dbReference type="GO" id="GO:0042803">
    <property type="term" value="F:protein homodimerization activity"/>
    <property type="evidence" value="ECO:0007669"/>
    <property type="project" value="UniProtKB-ARBA"/>
</dbReference>
<dbReference type="PROSITE" id="PS00178">
    <property type="entry name" value="AA_TRNA_LIGASE_I"/>
    <property type="match status" value="1"/>
</dbReference>
<evidence type="ECO:0000256" key="4">
    <source>
        <dbReference type="ARBA" id="ARBA00022741"/>
    </source>
</evidence>
<comment type="subcellular location">
    <subcellularLocation>
        <location evidence="1 11">Cytoplasm</location>
    </subcellularLocation>
</comment>
<feature type="short sequence motif" description="'KMSKS' region" evidence="11">
    <location>
        <begin position="233"/>
        <end position="237"/>
    </location>
</feature>
<dbReference type="Gene3D" id="3.40.50.620">
    <property type="entry name" value="HUPs"/>
    <property type="match status" value="1"/>
</dbReference>
<feature type="binding site" evidence="11">
    <location>
        <position position="169"/>
    </location>
    <ligand>
        <name>L-tyrosine</name>
        <dbReference type="ChEBI" id="CHEBI:58315"/>
    </ligand>
</feature>
<dbReference type="EMBL" id="BJYA01000011">
    <property type="protein sequence ID" value="GEN45925.1"/>
    <property type="molecule type" value="Genomic_DNA"/>
</dbReference>
<evidence type="ECO:0000256" key="3">
    <source>
        <dbReference type="ARBA" id="ARBA00022598"/>
    </source>
</evidence>
<feature type="binding site" evidence="11">
    <location>
        <position position="236"/>
    </location>
    <ligand>
        <name>ATP</name>
        <dbReference type="ChEBI" id="CHEBI:30616"/>
    </ligand>
</feature>
<keyword evidence="15" id="KW-1185">Reference proteome</keyword>
<dbReference type="FunFam" id="3.40.50.620:FF:000008">
    <property type="entry name" value="Tyrosine--tRNA ligase"/>
    <property type="match status" value="1"/>
</dbReference>
<comment type="function">
    <text evidence="11">Catalyzes the attachment of tyrosine to tRNA(Tyr) in a two-step reaction: tyrosine is first activated by ATP to form Tyr-AMP and then transferred to the acceptor end of tRNA(Tyr).</text>
</comment>
<comment type="similarity">
    <text evidence="10 11">Belongs to the class-I aminoacyl-tRNA synthetase family. TyrS type 1 subfamily.</text>
</comment>
<dbReference type="PANTHER" id="PTHR11766:SF0">
    <property type="entry name" value="TYROSINE--TRNA LIGASE, MITOCHONDRIAL"/>
    <property type="match status" value="1"/>
</dbReference>
<dbReference type="PRINTS" id="PR01040">
    <property type="entry name" value="TRNASYNTHTYR"/>
</dbReference>
<dbReference type="OrthoDB" id="9804243at2"/>
<dbReference type="GO" id="GO:0006437">
    <property type="term" value="P:tyrosyl-tRNA aminoacylation"/>
    <property type="evidence" value="ECO:0007669"/>
    <property type="project" value="UniProtKB-UniRule"/>
</dbReference>
<keyword evidence="6 12" id="KW-0694">RNA-binding</keyword>
<dbReference type="InterPro" id="IPR001412">
    <property type="entry name" value="aa-tRNA-synth_I_CS"/>
</dbReference>
<dbReference type="EC" id="6.1.1.1" evidence="11"/>
<dbReference type="GO" id="GO:0003723">
    <property type="term" value="F:RNA binding"/>
    <property type="evidence" value="ECO:0007669"/>
    <property type="project" value="UniProtKB-KW"/>
</dbReference>
<dbReference type="FunFam" id="1.10.240.10:FF:000001">
    <property type="entry name" value="Tyrosine--tRNA ligase"/>
    <property type="match status" value="1"/>
</dbReference>
<dbReference type="HAMAP" id="MF_02006">
    <property type="entry name" value="Tyr_tRNA_synth_type1"/>
    <property type="match status" value="1"/>
</dbReference>
<reference evidence="14 15" key="1">
    <citation type="submission" date="2019-07" db="EMBL/GenBank/DDBJ databases">
        <title>Whole genome shotgun sequence of Alkalibacillus haloalkaliphilus NBRC 103110.</title>
        <authorList>
            <person name="Hosoyama A."/>
            <person name="Uohara A."/>
            <person name="Ohji S."/>
            <person name="Ichikawa N."/>
        </authorList>
    </citation>
    <scope>NUCLEOTIDE SEQUENCE [LARGE SCALE GENOMIC DNA]</scope>
    <source>
        <strain evidence="14 15">NBRC 103110</strain>
    </source>
</reference>
<dbReference type="GO" id="GO:0005829">
    <property type="term" value="C:cytosol"/>
    <property type="evidence" value="ECO:0007669"/>
    <property type="project" value="TreeGrafter"/>
</dbReference>
<feature type="binding site" evidence="11">
    <location>
        <position position="34"/>
    </location>
    <ligand>
        <name>L-tyrosine</name>
        <dbReference type="ChEBI" id="CHEBI:58315"/>
    </ligand>
</feature>
<dbReference type="InterPro" id="IPR002305">
    <property type="entry name" value="aa-tRNA-synth_Ic"/>
</dbReference>
<dbReference type="PROSITE" id="PS50889">
    <property type="entry name" value="S4"/>
    <property type="match status" value="1"/>
</dbReference>
<dbReference type="NCBIfam" id="TIGR00234">
    <property type="entry name" value="tyrS"/>
    <property type="match status" value="1"/>
</dbReference>
<feature type="short sequence motif" description="'HIGH' region" evidence="11">
    <location>
        <begin position="39"/>
        <end position="48"/>
    </location>
</feature>
<dbReference type="Pfam" id="PF00579">
    <property type="entry name" value="tRNA-synt_1b"/>
    <property type="match status" value="1"/>
</dbReference>
<keyword evidence="5 11" id="KW-0067">ATP-binding</keyword>
<organism evidence="14 15">
    <name type="scientific">Alkalibacillus haloalkaliphilus</name>
    <dbReference type="NCBI Taxonomy" id="94136"/>
    <lineage>
        <taxon>Bacteria</taxon>
        <taxon>Bacillati</taxon>
        <taxon>Bacillota</taxon>
        <taxon>Bacilli</taxon>
        <taxon>Bacillales</taxon>
        <taxon>Bacillaceae</taxon>
        <taxon>Alkalibacillus</taxon>
    </lineage>
</organism>
<evidence type="ECO:0000256" key="9">
    <source>
        <dbReference type="ARBA" id="ARBA00048248"/>
    </source>
</evidence>
<evidence type="ECO:0000256" key="10">
    <source>
        <dbReference type="ARBA" id="ARBA00060965"/>
    </source>
</evidence>
<dbReference type="Gene3D" id="1.10.240.10">
    <property type="entry name" value="Tyrosyl-Transfer RNA Synthetase"/>
    <property type="match status" value="1"/>
</dbReference>
<dbReference type="GO" id="GO:0004831">
    <property type="term" value="F:tyrosine-tRNA ligase activity"/>
    <property type="evidence" value="ECO:0007669"/>
    <property type="project" value="UniProtKB-UniRule"/>
</dbReference>
<dbReference type="Pfam" id="PF22421">
    <property type="entry name" value="SYY_C-terminal"/>
    <property type="match status" value="1"/>
</dbReference>
<evidence type="ECO:0000256" key="6">
    <source>
        <dbReference type="ARBA" id="ARBA00022884"/>
    </source>
</evidence>
<proteinExistence type="inferred from homology"/>
<evidence type="ECO:0000313" key="14">
    <source>
        <dbReference type="EMBL" id="GEN45925.1"/>
    </source>
</evidence>
<dbReference type="GO" id="GO:0005524">
    <property type="term" value="F:ATP binding"/>
    <property type="evidence" value="ECO:0007669"/>
    <property type="project" value="UniProtKB-UniRule"/>
</dbReference>
<evidence type="ECO:0000256" key="7">
    <source>
        <dbReference type="ARBA" id="ARBA00022917"/>
    </source>
</evidence>
<sequence length="422" mass="48391">MNIIEDLRARDLINQMTDDEGLENHLNESRVTLYCGFDPTADSLHIGHLLPILMLKRFQEAGHRPIALVGGGTGLIGDPSGRNEERQLNEENVVQEWVKNIEDQLSRFIDFTDDQKGAKVVNNYDWLSKMSIIDLLRDVGKHFSVNYMLAKDSVESRIENGISYTEFTYMLLQSLDFLRLNQEEDVSLQIGGSDQWGNITAGLELIRRTSQEGEEVKAYGLTVPLITKADGSKFGKTAGGAIWLDEKKTSPYEFYQFWVNADDRDVVKFLKSFTFLPLEEIDELAKEVEERPEQRVAQRRLAEEMTKMVHGEEALNQAQRITHALFNGDIKELTKEEVEVGFKDVPTFELEESEKGLIDLLVEANISSSKRQAREDISNGAIYINDERQQDLKYFIDENDRIDDAFTIIRRGKKKYFLIKHV</sequence>
<evidence type="ECO:0000313" key="15">
    <source>
        <dbReference type="Proteomes" id="UP000321440"/>
    </source>
</evidence>
<dbReference type="InterPro" id="IPR014729">
    <property type="entry name" value="Rossmann-like_a/b/a_fold"/>
</dbReference>
<evidence type="ECO:0000256" key="2">
    <source>
        <dbReference type="ARBA" id="ARBA00022490"/>
    </source>
</evidence>
<evidence type="ECO:0000256" key="5">
    <source>
        <dbReference type="ARBA" id="ARBA00022840"/>
    </source>
</evidence>
<protein>
    <recommendedName>
        <fullName evidence="11">Tyrosine--tRNA ligase</fullName>
        <ecNumber evidence="11">6.1.1.1</ecNumber>
    </recommendedName>
    <alternativeName>
        <fullName evidence="11">Tyrosyl-tRNA synthetase</fullName>
        <shortName evidence="11">TyrRS</shortName>
    </alternativeName>
</protein>
<dbReference type="CDD" id="cd00805">
    <property type="entry name" value="TyrRS_core"/>
    <property type="match status" value="1"/>
</dbReference>
<keyword evidence="8 11" id="KW-0030">Aminoacyl-tRNA synthetase</keyword>
<dbReference type="InterPro" id="IPR024107">
    <property type="entry name" value="Tyr-tRNA-ligase_bac_1"/>
</dbReference>
<dbReference type="InterPro" id="IPR036986">
    <property type="entry name" value="S4_RNA-bd_sf"/>
</dbReference>
<evidence type="ECO:0000256" key="12">
    <source>
        <dbReference type="PROSITE-ProRule" id="PRU00182"/>
    </source>
</evidence>
<dbReference type="AlphaFoldDB" id="A0A511W4B0"/>
<evidence type="ECO:0000256" key="11">
    <source>
        <dbReference type="HAMAP-Rule" id="MF_02006"/>
    </source>
</evidence>
<accession>A0A511W4B0</accession>
<dbReference type="InterPro" id="IPR002307">
    <property type="entry name" value="Tyr-tRNA-ligase"/>
</dbReference>
<gene>
    <name evidence="14" type="primary">tyrS1</name>
    <name evidence="11" type="synonym">tyrS</name>
    <name evidence="14" type="ORF">AHA02nite_17010</name>
</gene>
<dbReference type="SMART" id="SM00363">
    <property type="entry name" value="S4"/>
    <property type="match status" value="1"/>
</dbReference>